<sequence>MEYLGTHWVHESPGGFNGFTKDLRDSLESWRTWGTRYRFMQVLGDSLGSLKSLGLVGFKEEMETHLVHESPGGHTMEDLGTRWVHRGLGGLAGFMKVLGDSLGSWRTWGTCYRFMQVLGGLTGFIKVLGDSLGLRRKWRLTWFMKVLGDTLWRT</sequence>
<keyword evidence="2" id="KW-1185">Reference proteome</keyword>
<reference evidence="2" key="1">
    <citation type="submission" date="2024-04" db="EMBL/GenBank/DDBJ databases">
        <title>Salinicola lusitanus LLJ914,a marine bacterium isolated from the Okinawa Trough.</title>
        <authorList>
            <person name="Li J."/>
        </authorList>
    </citation>
    <scope>NUCLEOTIDE SEQUENCE [LARGE SCALE GENOMIC DNA]</scope>
</reference>
<comment type="caution">
    <text evidence="1">The sequence shown here is derived from an EMBL/GenBank/DDBJ whole genome shotgun (WGS) entry which is preliminary data.</text>
</comment>
<dbReference type="EMBL" id="JBBPFD010000011">
    <property type="protein sequence ID" value="KAK7907711.1"/>
    <property type="molecule type" value="Genomic_DNA"/>
</dbReference>
<name>A0AAW0P2T2_9GOBI</name>
<gene>
    <name evidence="1" type="ORF">WMY93_016323</name>
</gene>
<proteinExistence type="predicted"/>
<evidence type="ECO:0000313" key="1">
    <source>
        <dbReference type="EMBL" id="KAK7907711.1"/>
    </source>
</evidence>
<dbReference type="Proteomes" id="UP001460270">
    <property type="component" value="Unassembled WGS sequence"/>
</dbReference>
<organism evidence="1 2">
    <name type="scientific">Mugilogobius chulae</name>
    <name type="common">yellowstripe goby</name>
    <dbReference type="NCBI Taxonomy" id="88201"/>
    <lineage>
        <taxon>Eukaryota</taxon>
        <taxon>Metazoa</taxon>
        <taxon>Chordata</taxon>
        <taxon>Craniata</taxon>
        <taxon>Vertebrata</taxon>
        <taxon>Euteleostomi</taxon>
        <taxon>Actinopterygii</taxon>
        <taxon>Neopterygii</taxon>
        <taxon>Teleostei</taxon>
        <taxon>Neoteleostei</taxon>
        <taxon>Acanthomorphata</taxon>
        <taxon>Gobiaria</taxon>
        <taxon>Gobiiformes</taxon>
        <taxon>Gobioidei</taxon>
        <taxon>Gobiidae</taxon>
        <taxon>Gobionellinae</taxon>
        <taxon>Mugilogobius</taxon>
    </lineage>
</organism>
<evidence type="ECO:0000313" key="2">
    <source>
        <dbReference type="Proteomes" id="UP001460270"/>
    </source>
</evidence>
<accession>A0AAW0P2T2</accession>
<dbReference type="AlphaFoldDB" id="A0AAW0P2T2"/>
<protein>
    <submittedName>
        <fullName evidence="1">Uncharacterized protein</fullName>
    </submittedName>
</protein>